<evidence type="ECO:0000313" key="1">
    <source>
        <dbReference type="EMBL" id="EPD33318.1"/>
    </source>
</evidence>
<proteinExistence type="predicted"/>
<dbReference type="OrthoDB" id="3215033at2"/>
<name>S2W0N5_9ACTN</name>
<keyword evidence="2" id="KW-1185">Reference proteome</keyword>
<organism evidence="1 2">
    <name type="scientific">Propionimicrobium lymphophilum ACS-093-V-SCH5</name>
    <dbReference type="NCBI Taxonomy" id="883161"/>
    <lineage>
        <taxon>Bacteria</taxon>
        <taxon>Bacillati</taxon>
        <taxon>Actinomycetota</taxon>
        <taxon>Actinomycetes</taxon>
        <taxon>Propionibacteriales</taxon>
        <taxon>Propionibacteriaceae</taxon>
        <taxon>Propionimicrobium</taxon>
    </lineage>
</organism>
<accession>S2W0N5</accession>
<dbReference type="AlphaFoldDB" id="S2W0N5"/>
<gene>
    <name evidence="1" type="ORF">HMPREF9306_00857</name>
</gene>
<comment type="caution">
    <text evidence="1">The sequence shown here is derived from an EMBL/GenBank/DDBJ whole genome shotgun (WGS) entry which is preliminary data.</text>
</comment>
<protein>
    <recommendedName>
        <fullName evidence="3">DUF3046 domain-containing protein</fullName>
    </recommendedName>
</protein>
<reference evidence="1 2" key="1">
    <citation type="submission" date="2013-04" db="EMBL/GenBank/DDBJ databases">
        <title>The Genome Sequence of Propionimicrobium lymphophilum ACS-093-V-SCH5.</title>
        <authorList>
            <consortium name="The Broad Institute Genomics Platform"/>
            <person name="Earl A."/>
            <person name="Ward D."/>
            <person name="Feldgarden M."/>
            <person name="Gevers D."/>
            <person name="Saerens B."/>
            <person name="Vaneechoutte M."/>
            <person name="Walker B."/>
            <person name="Young S."/>
            <person name="Zeng Q."/>
            <person name="Gargeya S."/>
            <person name="Fitzgerald M."/>
            <person name="Haas B."/>
            <person name="Abouelleil A."/>
            <person name="Allen A.W."/>
            <person name="Alvarado L."/>
            <person name="Arachchi H.M."/>
            <person name="Berlin A.M."/>
            <person name="Chapman S.B."/>
            <person name="Gainer-Dewar J."/>
            <person name="Goldberg J."/>
            <person name="Griggs A."/>
            <person name="Gujja S."/>
            <person name="Hansen M."/>
            <person name="Howarth C."/>
            <person name="Imamovic A."/>
            <person name="Ireland A."/>
            <person name="Larimer J."/>
            <person name="McCowan C."/>
            <person name="Murphy C."/>
            <person name="Pearson M."/>
            <person name="Poon T.W."/>
            <person name="Priest M."/>
            <person name="Roberts A."/>
            <person name="Saif S."/>
            <person name="Shea T."/>
            <person name="Sisk P."/>
            <person name="Sykes S."/>
            <person name="Wortman J."/>
            <person name="Nusbaum C."/>
            <person name="Birren B."/>
        </authorList>
    </citation>
    <scope>NUCLEOTIDE SEQUENCE [LARGE SCALE GENOMIC DNA]</scope>
    <source>
        <strain evidence="1 2">ACS-093-V-SCH5</strain>
    </source>
</reference>
<sequence>MREQELWAKLKKALGDPYYLVWTEQACVPGLDSKTVRQALDSGLNCKKIWRAVWSFLELDEKEK</sequence>
<evidence type="ECO:0008006" key="3">
    <source>
        <dbReference type="Google" id="ProtNLM"/>
    </source>
</evidence>
<dbReference type="Pfam" id="PF11248">
    <property type="entry name" value="DUF3046"/>
    <property type="match status" value="1"/>
</dbReference>
<dbReference type="Proteomes" id="UP000014417">
    <property type="component" value="Unassembled WGS sequence"/>
</dbReference>
<dbReference type="InterPro" id="IPR021408">
    <property type="entry name" value="DUF3046"/>
</dbReference>
<dbReference type="STRING" id="883161.HMPREF9306_00857"/>
<evidence type="ECO:0000313" key="2">
    <source>
        <dbReference type="Proteomes" id="UP000014417"/>
    </source>
</evidence>
<dbReference type="RefSeq" id="WP_016455693.1">
    <property type="nucleotide sequence ID" value="NZ_KE150269.1"/>
</dbReference>
<dbReference type="HOGENOM" id="CLU_179041_1_0_11"/>
<dbReference type="EMBL" id="AGZR01000005">
    <property type="protein sequence ID" value="EPD33318.1"/>
    <property type="molecule type" value="Genomic_DNA"/>
</dbReference>